<evidence type="ECO:0000313" key="2">
    <source>
        <dbReference type="EMBL" id="CAD8187197.1"/>
    </source>
</evidence>
<comment type="caution">
    <text evidence="2">The sequence shown here is derived from an EMBL/GenBank/DDBJ whole genome shotgun (WGS) entry which is preliminary data.</text>
</comment>
<dbReference type="SMART" id="SM00639">
    <property type="entry name" value="PSA"/>
    <property type="match status" value="4"/>
</dbReference>
<keyword evidence="3" id="KW-1185">Reference proteome</keyword>
<accession>A0A8S1WER1</accession>
<protein>
    <submittedName>
        <fullName evidence="2">Uncharacterized protein</fullName>
    </submittedName>
</protein>
<dbReference type="EMBL" id="CAJJDP010000088">
    <property type="protein sequence ID" value="CAD8187197.1"/>
    <property type="molecule type" value="Genomic_DNA"/>
</dbReference>
<sequence>MLKITFLFLLCGFSVFGQDAVIPNIQCACQQIMSQVECNNWNCQWISTTSQAGYCGQIQCSQLNQQQCQDENVRCYYQESSQQISCFVFDTCENIRTTTGQSCQQANPKCVQSEIDINKCISSGEKCQGLSQSQCTVTQDIQDTYTLTTEGMCFWNVSSCQVVSQCAEIQYESICNKKWLNYACYWTGTKCVSQTCSQFQSQNTCRFIQTTPLNGALIQSCFWNGQTCTNGTTDQLTEYTCAANTNYHYRWVPIEPLFGICAQCILNQYDLPNDCDCTQLLLQSECNNSPNCKWANGKCIKVQCSEYTSQQKCAQIYGCFWNALIIPSLCQPYSNCEEILEKNSSTCIASSIYCPGSQDGHCLSQSGLSTCSELFNNKPIQPSICYNSIGKDGYCTYEPGNRTCTNVSQCSGQLTDVCNQFYRTCIWNNNMCQNKQCEDYQTQSSCTYVYSSINEANINICTWNEDTNKCKNFDNSIYFDINSCYIQSGRTHRWSQPRSTIQKGFCLPCKFSHVLNVKSKCECQDFSQQIECMQSSPNCYWNYNTSTCQIQNCSSLTNQGSCIFNKDCYWNQSKNCTHISNSTQSFCSSLQGNTQQECLSQSILCAGITKTGLCQSSLQQCNDYQEYYQCFGSLGADGLCQWNQTTSVCSGTSNCTKILNSILCNTMLRSCYWYQGQCYAYNCTSLYSLNQSCDYYLSQPNQNYEVKFCNLNGNVCDETQDLNTRTSQNCYNSTGGIARWDNNTGCEKCYGQLISIIIIILISIL</sequence>
<evidence type="ECO:0000313" key="3">
    <source>
        <dbReference type="Proteomes" id="UP000683925"/>
    </source>
</evidence>
<evidence type="ECO:0000256" key="1">
    <source>
        <dbReference type="SAM" id="SignalP"/>
    </source>
</evidence>
<keyword evidence="1" id="KW-0732">Signal</keyword>
<name>A0A8S1WER1_PAROT</name>
<dbReference type="Proteomes" id="UP000683925">
    <property type="component" value="Unassembled WGS sequence"/>
</dbReference>
<dbReference type="OMA" id="CQGVHVC"/>
<feature type="signal peptide" evidence="1">
    <location>
        <begin position="1"/>
        <end position="17"/>
    </location>
</feature>
<reference evidence="2" key="1">
    <citation type="submission" date="2021-01" db="EMBL/GenBank/DDBJ databases">
        <authorList>
            <consortium name="Genoscope - CEA"/>
            <person name="William W."/>
        </authorList>
    </citation>
    <scope>NUCLEOTIDE SEQUENCE</scope>
</reference>
<feature type="chain" id="PRO_5035757878" evidence="1">
    <location>
        <begin position="18"/>
        <end position="765"/>
    </location>
</feature>
<dbReference type="AlphaFoldDB" id="A0A8S1WER1"/>
<organism evidence="2 3">
    <name type="scientific">Paramecium octaurelia</name>
    <dbReference type="NCBI Taxonomy" id="43137"/>
    <lineage>
        <taxon>Eukaryota</taxon>
        <taxon>Sar</taxon>
        <taxon>Alveolata</taxon>
        <taxon>Ciliophora</taxon>
        <taxon>Intramacronucleata</taxon>
        <taxon>Oligohymenophorea</taxon>
        <taxon>Peniculida</taxon>
        <taxon>Parameciidae</taxon>
        <taxon>Paramecium</taxon>
    </lineage>
</organism>
<dbReference type="InterPro" id="IPR002895">
    <property type="entry name" value="Paramecium_SA"/>
</dbReference>
<dbReference type="OrthoDB" id="296271at2759"/>
<gene>
    <name evidence="2" type="ORF">POCTA_138.1.T0890158</name>
</gene>
<proteinExistence type="predicted"/>